<evidence type="ECO:0000313" key="1">
    <source>
        <dbReference type="EMBL" id="MED6140279.1"/>
    </source>
</evidence>
<reference evidence="1 2" key="1">
    <citation type="journal article" date="2023" name="Plants (Basel)">
        <title>Bridging the Gap: Combining Genomics and Transcriptomics Approaches to Understand Stylosanthes scabra, an Orphan Legume from the Brazilian Caatinga.</title>
        <authorList>
            <person name="Ferreira-Neto J.R.C."/>
            <person name="da Silva M.D."/>
            <person name="Binneck E."/>
            <person name="de Melo N.F."/>
            <person name="da Silva R.H."/>
            <person name="de Melo A.L.T.M."/>
            <person name="Pandolfi V."/>
            <person name="Bustamante F.O."/>
            <person name="Brasileiro-Vidal A.C."/>
            <person name="Benko-Iseppon A.M."/>
        </authorList>
    </citation>
    <scope>NUCLEOTIDE SEQUENCE [LARGE SCALE GENOMIC DNA]</scope>
    <source>
        <tissue evidence="1">Leaves</tissue>
    </source>
</reference>
<organism evidence="1 2">
    <name type="scientific">Stylosanthes scabra</name>
    <dbReference type="NCBI Taxonomy" id="79078"/>
    <lineage>
        <taxon>Eukaryota</taxon>
        <taxon>Viridiplantae</taxon>
        <taxon>Streptophyta</taxon>
        <taxon>Embryophyta</taxon>
        <taxon>Tracheophyta</taxon>
        <taxon>Spermatophyta</taxon>
        <taxon>Magnoliopsida</taxon>
        <taxon>eudicotyledons</taxon>
        <taxon>Gunneridae</taxon>
        <taxon>Pentapetalae</taxon>
        <taxon>rosids</taxon>
        <taxon>fabids</taxon>
        <taxon>Fabales</taxon>
        <taxon>Fabaceae</taxon>
        <taxon>Papilionoideae</taxon>
        <taxon>50 kb inversion clade</taxon>
        <taxon>dalbergioids sensu lato</taxon>
        <taxon>Dalbergieae</taxon>
        <taxon>Pterocarpus clade</taxon>
        <taxon>Stylosanthes</taxon>
    </lineage>
</organism>
<dbReference type="Proteomes" id="UP001341840">
    <property type="component" value="Unassembled WGS sequence"/>
</dbReference>
<comment type="caution">
    <text evidence="1">The sequence shown here is derived from an EMBL/GenBank/DDBJ whole genome shotgun (WGS) entry which is preliminary data.</text>
</comment>
<name>A0ABU6SVJ9_9FABA</name>
<accession>A0ABU6SVJ9</accession>
<proteinExistence type="predicted"/>
<dbReference type="EMBL" id="JASCZI010062257">
    <property type="protein sequence ID" value="MED6140279.1"/>
    <property type="molecule type" value="Genomic_DNA"/>
</dbReference>
<keyword evidence="2" id="KW-1185">Reference proteome</keyword>
<sequence length="109" mass="12289">MFGTWSKRGLVLVRKEASRLSHVLASQNVTKTWPCLGLWSMPLITFGSRTEAVRSRPSLSLNTAASELLLEVREKDGSVLHLLHPLGGRRQERLRKALEAKRSQEEAKK</sequence>
<protein>
    <submittedName>
        <fullName evidence="1">Uncharacterized protein</fullName>
    </submittedName>
</protein>
<gene>
    <name evidence="1" type="ORF">PIB30_091632</name>
</gene>
<evidence type="ECO:0000313" key="2">
    <source>
        <dbReference type="Proteomes" id="UP001341840"/>
    </source>
</evidence>